<evidence type="ECO:0000313" key="2">
    <source>
        <dbReference type="EMBL" id="KAK1939798.1"/>
    </source>
</evidence>
<reference evidence="2" key="2">
    <citation type="submission" date="2021-05" db="EMBL/GenBank/DDBJ databases">
        <authorList>
            <person name="Pain A."/>
        </authorList>
    </citation>
    <scope>NUCLEOTIDE SEQUENCE</scope>
    <source>
        <strain evidence="2">1802A</strain>
    </source>
</reference>
<feature type="compositionally biased region" description="Polar residues" evidence="1">
    <location>
        <begin position="113"/>
        <end position="126"/>
    </location>
</feature>
<evidence type="ECO:0000313" key="3">
    <source>
        <dbReference type="Proteomes" id="UP001195914"/>
    </source>
</evidence>
<organism evidence="2 3">
    <name type="scientific">Babesia divergens</name>
    <dbReference type="NCBI Taxonomy" id="32595"/>
    <lineage>
        <taxon>Eukaryota</taxon>
        <taxon>Sar</taxon>
        <taxon>Alveolata</taxon>
        <taxon>Apicomplexa</taxon>
        <taxon>Aconoidasida</taxon>
        <taxon>Piroplasmida</taxon>
        <taxon>Babesiidae</taxon>
        <taxon>Babesia</taxon>
    </lineage>
</organism>
<keyword evidence="3" id="KW-1185">Reference proteome</keyword>
<proteinExistence type="predicted"/>
<reference evidence="2" key="1">
    <citation type="journal article" date="2014" name="Nucleic Acids Res.">
        <title>The evolutionary dynamics of variant antigen genes in Babesia reveal a history of genomic innovation underlying host-parasite interaction.</title>
        <authorList>
            <person name="Jackson A.P."/>
            <person name="Otto T.D."/>
            <person name="Darby A."/>
            <person name="Ramaprasad A."/>
            <person name="Xia D."/>
            <person name="Echaide I.E."/>
            <person name="Farber M."/>
            <person name="Gahlot S."/>
            <person name="Gamble J."/>
            <person name="Gupta D."/>
            <person name="Gupta Y."/>
            <person name="Jackson L."/>
            <person name="Malandrin L."/>
            <person name="Malas T.B."/>
            <person name="Moussa E."/>
            <person name="Nair M."/>
            <person name="Reid A.J."/>
            <person name="Sanders M."/>
            <person name="Sharma J."/>
            <person name="Tracey A."/>
            <person name="Quail M.A."/>
            <person name="Weir W."/>
            <person name="Wastling J.M."/>
            <person name="Hall N."/>
            <person name="Willadsen P."/>
            <person name="Lingelbach K."/>
            <person name="Shiels B."/>
            <person name="Tait A."/>
            <person name="Berriman M."/>
            <person name="Allred D.R."/>
            <person name="Pain A."/>
        </authorList>
    </citation>
    <scope>NUCLEOTIDE SEQUENCE</scope>
    <source>
        <strain evidence="2">1802A</strain>
    </source>
</reference>
<dbReference type="EMBL" id="JAHBMH010000007">
    <property type="protein sequence ID" value="KAK1939798.1"/>
    <property type="molecule type" value="Genomic_DNA"/>
</dbReference>
<dbReference type="Proteomes" id="UP001195914">
    <property type="component" value="Unassembled WGS sequence"/>
</dbReference>
<evidence type="ECO:0000256" key="1">
    <source>
        <dbReference type="SAM" id="MobiDB-lite"/>
    </source>
</evidence>
<sequence length="483" mass="53932">MDFNQLHGEVSEAEGLLAGTNVPIFAVLESQMGDPVLSHWIGPDGVVAGTALGRVSAYLFDRPLLLASTVAGRFDTGTTNIQEGLKPDEHAPNRPCDVFHPDFAHSDEPNANVDESSPSPKDNSNIGAGRAMEPRDQGSDSVRIGITYDSDDDVGNDECHKECMEGRFKQIATLCFTLMSYIKCGGGLQVKRNISEVLPGRYTVFASFSDEAVRAVFIHGRMLYCMIGTSAIAVYDIDQYMLKNEYRLSLSRNAGYKQIIFANCKILVDCMRGSTILDPVEKKQISSTHRVYPSNVLDFNGSEMMCYYRNINKYFVQVVSLHSDSAKKVVFSIAMPKSVYLVTHGKFWNHDKIVVVADMTSISVFKYLELTVPVARRRMNVDIVAVCGEFKNFLAVITKDSTLRLLHEHTLDTFFKLPLYPATFELGWPYTLVSHENILSFTSDEGVYCFKMPRKVLHVASKWHRHPTVEIAAAETNEETSSI</sequence>
<dbReference type="AlphaFoldDB" id="A0AAD9GKC6"/>
<accession>A0AAD9GKC6</accession>
<feature type="region of interest" description="Disordered" evidence="1">
    <location>
        <begin position="79"/>
        <end position="143"/>
    </location>
</feature>
<gene>
    <name evidence="2" type="ORF">X943_003416</name>
</gene>
<comment type="caution">
    <text evidence="2">The sequence shown here is derived from an EMBL/GenBank/DDBJ whole genome shotgun (WGS) entry which is preliminary data.</text>
</comment>
<feature type="compositionally biased region" description="Basic and acidic residues" evidence="1">
    <location>
        <begin position="85"/>
        <end position="108"/>
    </location>
</feature>
<protein>
    <submittedName>
        <fullName evidence="2">Uncharacterized protein</fullName>
    </submittedName>
</protein>
<name>A0AAD9GKC6_BABDI</name>